<dbReference type="EMBL" id="JBHRSZ010000001">
    <property type="protein sequence ID" value="MFC3149699.1"/>
    <property type="molecule type" value="Genomic_DNA"/>
</dbReference>
<sequence>MDYEIIVALVVIVLAMAVSGVVLRKQWADYCARVFMKRSHKSGRRSGKTHA</sequence>
<dbReference type="RefSeq" id="WP_386715114.1">
    <property type="nucleotide sequence ID" value="NZ_JBHRSZ010000001.1"/>
</dbReference>
<accession>A0ABV7H708</accession>
<keyword evidence="1" id="KW-0472">Membrane</keyword>
<gene>
    <name evidence="2" type="ORF">ACFOEK_01515</name>
</gene>
<evidence type="ECO:0008006" key="4">
    <source>
        <dbReference type="Google" id="ProtNLM"/>
    </source>
</evidence>
<evidence type="ECO:0000313" key="3">
    <source>
        <dbReference type="Proteomes" id="UP001595476"/>
    </source>
</evidence>
<reference evidence="3" key="1">
    <citation type="journal article" date="2019" name="Int. J. Syst. Evol. Microbiol.">
        <title>The Global Catalogue of Microorganisms (GCM) 10K type strain sequencing project: providing services to taxonomists for standard genome sequencing and annotation.</title>
        <authorList>
            <consortium name="The Broad Institute Genomics Platform"/>
            <consortium name="The Broad Institute Genome Sequencing Center for Infectious Disease"/>
            <person name="Wu L."/>
            <person name="Ma J."/>
        </authorList>
    </citation>
    <scope>NUCLEOTIDE SEQUENCE [LARGE SCALE GENOMIC DNA]</scope>
    <source>
        <strain evidence="3">KCTC 52438</strain>
    </source>
</reference>
<comment type="caution">
    <text evidence="2">The sequence shown here is derived from an EMBL/GenBank/DDBJ whole genome shotgun (WGS) entry which is preliminary data.</text>
</comment>
<evidence type="ECO:0000256" key="1">
    <source>
        <dbReference type="SAM" id="Phobius"/>
    </source>
</evidence>
<dbReference type="Proteomes" id="UP001595476">
    <property type="component" value="Unassembled WGS sequence"/>
</dbReference>
<keyword evidence="1" id="KW-0812">Transmembrane</keyword>
<keyword evidence="3" id="KW-1185">Reference proteome</keyword>
<keyword evidence="1" id="KW-1133">Transmembrane helix</keyword>
<feature type="transmembrane region" description="Helical" evidence="1">
    <location>
        <begin position="6"/>
        <end position="23"/>
    </location>
</feature>
<protein>
    <recommendedName>
        <fullName evidence="4">Cellulose biosynthesis protein BcsF</fullName>
    </recommendedName>
</protein>
<proteinExistence type="predicted"/>
<evidence type="ECO:0000313" key="2">
    <source>
        <dbReference type="EMBL" id="MFC3149699.1"/>
    </source>
</evidence>
<organism evidence="2 3">
    <name type="scientific">Litoribrevibacter euphylliae</name>
    <dbReference type="NCBI Taxonomy" id="1834034"/>
    <lineage>
        <taxon>Bacteria</taxon>
        <taxon>Pseudomonadati</taxon>
        <taxon>Pseudomonadota</taxon>
        <taxon>Gammaproteobacteria</taxon>
        <taxon>Oceanospirillales</taxon>
        <taxon>Oceanospirillaceae</taxon>
        <taxon>Litoribrevibacter</taxon>
    </lineage>
</organism>
<name>A0ABV7H708_9GAMM</name>